<protein>
    <submittedName>
        <fullName evidence="6">TetR/AcrR family transcriptional regulator</fullName>
    </submittedName>
</protein>
<dbReference type="Gene3D" id="1.10.357.10">
    <property type="entry name" value="Tetracycline Repressor, domain 2"/>
    <property type="match status" value="1"/>
</dbReference>
<dbReference type="PRINTS" id="PR00455">
    <property type="entry name" value="HTHTETR"/>
</dbReference>
<dbReference type="InterPro" id="IPR009057">
    <property type="entry name" value="Homeodomain-like_sf"/>
</dbReference>
<dbReference type="Proteomes" id="UP001165283">
    <property type="component" value="Unassembled WGS sequence"/>
</dbReference>
<accession>A0ABT1A338</accession>
<keyword evidence="7" id="KW-1185">Reference proteome</keyword>
<evidence type="ECO:0000313" key="6">
    <source>
        <dbReference type="EMBL" id="MCO1657214.1"/>
    </source>
</evidence>
<evidence type="ECO:0000256" key="2">
    <source>
        <dbReference type="ARBA" id="ARBA00023125"/>
    </source>
</evidence>
<dbReference type="PROSITE" id="PS50977">
    <property type="entry name" value="HTH_TETR_2"/>
    <property type="match status" value="1"/>
</dbReference>
<feature type="DNA-binding region" description="H-T-H motif" evidence="4">
    <location>
        <begin position="34"/>
        <end position="53"/>
    </location>
</feature>
<feature type="domain" description="HTH tetR-type" evidence="5">
    <location>
        <begin position="11"/>
        <end position="71"/>
    </location>
</feature>
<dbReference type="InterPro" id="IPR001647">
    <property type="entry name" value="HTH_TetR"/>
</dbReference>
<dbReference type="InterPro" id="IPR036271">
    <property type="entry name" value="Tet_transcr_reg_TetR-rel_C_sf"/>
</dbReference>
<reference evidence="6" key="1">
    <citation type="submission" date="2021-04" db="EMBL/GenBank/DDBJ databases">
        <title>Pseudonocardia sp. nov., isolated from sandy soil of mangrove forest.</title>
        <authorList>
            <person name="Zan Z."/>
            <person name="Huang R."/>
            <person name="Liu W."/>
        </authorList>
    </citation>
    <scope>NUCLEOTIDE SEQUENCE</scope>
    <source>
        <strain evidence="6">S2-4</strain>
    </source>
</reference>
<dbReference type="SUPFAM" id="SSF48498">
    <property type="entry name" value="Tetracyclin repressor-like, C-terminal domain"/>
    <property type="match status" value="1"/>
</dbReference>
<evidence type="ECO:0000259" key="5">
    <source>
        <dbReference type="PROSITE" id="PS50977"/>
    </source>
</evidence>
<name>A0ABT1A338_9PSEU</name>
<dbReference type="PANTHER" id="PTHR30055:SF234">
    <property type="entry name" value="HTH-TYPE TRANSCRIPTIONAL REGULATOR BETI"/>
    <property type="match status" value="1"/>
</dbReference>
<organism evidence="6 7">
    <name type="scientific">Pseudonocardia humida</name>
    <dbReference type="NCBI Taxonomy" id="2800819"/>
    <lineage>
        <taxon>Bacteria</taxon>
        <taxon>Bacillati</taxon>
        <taxon>Actinomycetota</taxon>
        <taxon>Actinomycetes</taxon>
        <taxon>Pseudonocardiales</taxon>
        <taxon>Pseudonocardiaceae</taxon>
        <taxon>Pseudonocardia</taxon>
    </lineage>
</organism>
<keyword evidence="1" id="KW-0805">Transcription regulation</keyword>
<proteinExistence type="predicted"/>
<gene>
    <name evidence="6" type="ORF">KDL28_19320</name>
</gene>
<dbReference type="EMBL" id="JAGSOV010000040">
    <property type="protein sequence ID" value="MCO1657214.1"/>
    <property type="molecule type" value="Genomic_DNA"/>
</dbReference>
<dbReference type="SUPFAM" id="SSF46689">
    <property type="entry name" value="Homeodomain-like"/>
    <property type="match status" value="1"/>
</dbReference>
<evidence type="ECO:0000256" key="3">
    <source>
        <dbReference type="ARBA" id="ARBA00023163"/>
    </source>
</evidence>
<evidence type="ECO:0000256" key="4">
    <source>
        <dbReference type="PROSITE-ProRule" id="PRU00335"/>
    </source>
</evidence>
<sequence>MARTVDPQLHAARRDAILDVVERLVVEKGFDRLTIQDLIAGTGMSKGAFYHYFAAKSDVLEALLERRLARWEAALAPVARGPGGPRDRLRALLRELGGAKSRDRALLVEALRSLYSDDNALVHARTRRAAAARFAPLVEALVVEGVAAGELAVHDPVGAARVVLSLMQEGADQIGLALLGIADGATTAAELDRTALAYQRAIHTTLGAAPGSLDFIDPADLSAWAAAATGHGGRP</sequence>
<keyword evidence="3" id="KW-0804">Transcription</keyword>
<evidence type="ECO:0000313" key="7">
    <source>
        <dbReference type="Proteomes" id="UP001165283"/>
    </source>
</evidence>
<dbReference type="Pfam" id="PF00440">
    <property type="entry name" value="TetR_N"/>
    <property type="match status" value="1"/>
</dbReference>
<keyword evidence="2 4" id="KW-0238">DNA-binding</keyword>
<evidence type="ECO:0000256" key="1">
    <source>
        <dbReference type="ARBA" id="ARBA00023015"/>
    </source>
</evidence>
<comment type="caution">
    <text evidence="6">The sequence shown here is derived from an EMBL/GenBank/DDBJ whole genome shotgun (WGS) entry which is preliminary data.</text>
</comment>
<dbReference type="InterPro" id="IPR050109">
    <property type="entry name" value="HTH-type_TetR-like_transc_reg"/>
</dbReference>
<dbReference type="RefSeq" id="WP_252440691.1">
    <property type="nucleotide sequence ID" value="NZ_JAGSOV010000040.1"/>
</dbReference>
<dbReference type="PANTHER" id="PTHR30055">
    <property type="entry name" value="HTH-TYPE TRANSCRIPTIONAL REGULATOR RUTR"/>
    <property type="match status" value="1"/>
</dbReference>